<evidence type="ECO:0000256" key="1">
    <source>
        <dbReference type="SAM" id="MobiDB-lite"/>
    </source>
</evidence>
<feature type="region of interest" description="Disordered" evidence="1">
    <location>
        <begin position="1"/>
        <end position="22"/>
    </location>
</feature>
<name>A0AAV7WL64_PLEWA</name>
<evidence type="ECO:0000313" key="2">
    <source>
        <dbReference type="EMBL" id="KAJ1214803.1"/>
    </source>
</evidence>
<evidence type="ECO:0000313" key="3">
    <source>
        <dbReference type="Proteomes" id="UP001066276"/>
    </source>
</evidence>
<dbReference type="EMBL" id="JANPWB010000001">
    <property type="protein sequence ID" value="KAJ1214803.1"/>
    <property type="molecule type" value="Genomic_DNA"/>
</dbReference>
<feature type="compositionally biased region" description="Pro residues" evidence="1">
    <location>
        <begin position="9"/>
        <end position="20"/>
    </location>
</feature>
<organism evidence="2 3">
    <name type="scientific">Pleurodeles waltl</name>
    <name type="common">Iberian ribbed newt</name>
    <dbReference type="NCBI Taxonomy" id="8319"/>
    <lineage>
        <taxon>Eukaryota</taxon>
        <taxon>Metazoa</taxon>
        <taxon>Chordata</taxon>
        <taxon>Craniata</taxon>
        <taxon>Vertebrata</taxon>
        <taxon>Euteleostomi</taxon>
        <taxon>Amphibia</taxon>
        <taxon>Batrachia</taxon>
        <taxon>Caudata</taxon>
        <taxon>Salamandroidea</taxon>
        <taxon>Salamandridae</taxon>
        <taxon>Pleurodelinae</taxon>
        <taxon>Pleurodeles</taxon>
    </lineage>
</organism>
<keyword evidence="3" id="KW-1185">Reference proteome</keyword>
<dbReference type="AlphaFoldDB" id="A0AAV7WL64"/>
<sequence>MAASEVAPEPEPADPYPLPQSEPTLRDIIMAIQSVKDTLEPKVDIVALEVNLTRADPKKVTEKLTVTESQILGLQSVT</sequence>
<accession>A0AAV7WL64</accession>
<dbReference type="Proteomes" id="UP001066276">
    <property type="component" value="Chromosome 1_1"/>
</dbReference>
<protein>
    <submittedName>
        <fullName evidence="2">Uncharacterized protein</fullName>
    </submittedName>
</protein>
<reference evidence="2" key="1">
    <citation type="journal article" date="2022" name="bioRxiv">
        <title>Sequencing and chromosome-scale assembly of the giantPleurodeles waltlgenome.</title>
        <authorList>
            <person name="Brown T."/>
            <person name="Elewa A."/>
            <person name="Iarovenko S."/>
            <person name="Subramanian E."/>
            <person name="Araus A.J."/>
            <person name="Petzold A."/>
            <person name="Susuki M."/>
            <person name="Suzuki K.-i.T."/>
            <person name="Hayashi T."/>
            <person name="Toyoda A."/>
            <person name="Oliveira C."/>
            <person name="Osipova E."/>
            <person name="Leigh N.D."/>
            <person name="Simon A."/>
            <person name="Yun M.H."/>
        </authorList>
    </citation>
    <scope>NUCLEOTIDE SEQUENCE</scope>
    <source>
        <strain evidence="2">20211129_DDA</strain>
        <tissue evidence="2">Liver</tissue>
    </source>
</reference>
<proteinExistence type="predicted"/>
<gene>
    <name evidence="2" type="ORF">NDU88_002414</name>
</gene>
<comment type="caution">
    <text evidence="2">The sequence shown here is derived from an EMBL/GenBank/DDBJ whole genome shotgun (WGS) entry which is preliminary data.</text>
</comment>